<dbReference type="RefSeq" id="WP_064610657.1">
    <property type="nucleotide sequence ID" value="NZ_LXHB01000046.1"/>
</dbReference>
<sequence length="210" mass="23209">MKHVIFKDGSTAPVNNIYCIGRSYAEHISELGNVPTGEPLVFLKPTTALSTDDTLRLPNYSEDIHHEVELVIYISEDVADDRTPDLSCILGYGIGLDLTARDIQNALKAKGMPWTTAKGFRDGAWLSILTKGIPTTHQISLTVNGDIRQDDSTDKLLFDMTYQLNFLHEKFGLRQGDIIYTGTPKGVSRLVSGDTLIARLDAESYTIHIA</sequence>
<dbReference type="Gene3D" id="3.90.850.10">
    <property type="entry name" value="Fumarylacetoacetase-like, C-terminal domain"/>
    <property type="match status" value="1"/>
</dbReference>
<dbReference type="PANTHER" id="PTHR11820">
    <property type="entry name" value="ACYLPYRUVASE"/>
    <property type="match status" value="1"/>
</dbReference>
<evidence type="ECO:0000313" key="4">
    <source>
        <dbReference type="Proteomes" id="UP000078228"/>
    </source>
</evidence>
<dbReference type="OrthoDB" id="9805307at2"/>
<dbReference type="GO" id="GO:0046872">
    <property type="term" value="F:metal ion binding"/>
    <property type="evidence" value="ECO:0007669"/>
    <property type="project" value="UniProtKB-KW"/>
</dbReference>
<dbReference type="GO" id="GO:0018773">
    <property type="term" value="F:acetylpyruvate hydrolase activity"/>
    <property type="evidence" value="ECO:0007669"/>
    <property type="project" value="TreeGrafter"/>
</dbReference>
<dbReference type="EMBL" id="LXHC01000028">
    <property type="protein sequence ID" value="OAU94712.1"/>
    <property type="molecule type" value="Genomic_DNA"/>
</dbReference>
<keyword evidence="3" id="KW-0378">Hydrolase</keyword>
<evidence type="ECO:0000259" key="2">
    <source>
        <dbReference type="Pfam" id="PF01557"/>
    </source>
</evidence>
<dbReference type="Pfam" id="PF01557">
    <property type="entry name" value="FAA_hydrolase"/>
    <property type="match status" value="1"/>
</dbReference>
<dbReference type="InterPro" id="IPR011234">
    <property type="entry name" value="Fumarylacetoacetase-like_C"/>
</dbReference>
<dbReference type="PANTHER" id="PTHR11820:SF7">
    <property type="entry name" value="ACYLPYRUVASE FAHD1, MITOCHONDRIAL"/>
    <property type="match status" value="1"/>
</dbReference>
<dbReference type="PATRIC" id="fig|480.237.peg.217"/>
<keyword evidence="4" id="KW-1185">Reference proteome</keyword>
<proteinExistence type="predicted"/>
<gene>
    <name evidence="3" type="ORF">AO384_2069</name>
</gene>
<evidence type="ECO:0000256" key="1">
    <source>
        <dbReference type="ARBA" id="ARBA00022723"/>
    </source>
</evidence>
<reference evidence="3 4" key="1">
    <citation type="journal article" date="2016" name="Genome Biol. Evol.">
        <title>Comparative Genomic Analyses of the Moraxella catarrhalis Serosensitive and Seroresistant Lineages Demonstrate Their Independent Evolution.</title>
        <authorList>
            <person name="Earl J.P."/>
            <person name="de Vries S.P."/>
            <person name="Ahmed A."/>
            <person name="Powell E."/>
            <person name="Schultz M.P."/>
            <person name="Hermans P.W."/>
            <person name="Hill D.J."/>
            <person name="Zhou Z."/>
            <person name="Constantinidou C.I."/>
            <person name="Hu F.Z."/>
            <person name="Bootsma H.J."/>
            <person name="Ehrlich G.D."/>
        </authorList>
    </citation>
    <scope>NUCLEOTIDE SEQUENCE [LARGE SCALE GENOMIC DNA]</scope>
    <source>
        <strain evidence="3 4">Z7542</strain>
    </source>
</reference>
<keyword evidence="1" id="KW-0479">Metal-binding</keyword>
<comment type="caution">
    <text evidence="3">The sequence shown here is derived from an EMBL/GenBank/DDBJ whole genome shotgun (WGS) entry which is preliminary data.</text>
</comment>
<dbReference type="SUPFAM" id="SSF56529">
    <property type="entry name" value="FAH"/>
    <property type="match status" value="1"/>
</dbReference>
<dbReference type="Proteomes" id="UP000078228">
    <property type="component" value="Unassembled WGS sequence"/>
</dbReference>
<protein>
    <submittedName>
        <fullName evidence="3">Fumarylacetoacetate hydrolase family protein</fullName>
    </submittedName>
</protein>
<accession>A0A198UHK8</accession>
<evidence type="ECO:0000313" key="3">
    <source>
        <dbReference type="EMBL" id="OAU94712.1"/>
    </source>
</evidence>
<dbReference type="AlphaFoldDB" id="A0A198UHK8"/>
<organism evidence="3 4">
    <name type="scientific">Moraxella catarrhalis</name>
    <name type="common">Branhamella catarrhalis</name>
    <dbReference type="NCBI Taxonomy" id="480"/>
    <lineage>
        <taxon>Bacteria</taxon>
        <taxon>Pseudomonadati</taxon>
        <taxon>Pseudomonadota</taxon>
        <taxon>Gammaproteobacteria</taxon>
        <taxon>Moraxellales</taxon>
        <taxon>Moraxellaceae</taxon>
        <taxon>Moraxella</taxon>
    </lineage>
</organism>
<name>A0A198UHK8_MORCA</name>
<feature type="domain" description="Fumarylacetoacetase-like C-terminal" evidence="2">
    <location>
        <begin position="17"/>
        <end position="197"/>
    </location>
</feature>
<dbReference type="InterPro" id="IPR036663">
    <property type="entry name" value="Fumarylacetoacetase_C_sf"/>
</dbReference>